<evidence type="ECO:0000313" key="1">
    <source>
        <dbReference type="EMBL" id="CBY21466.1"/>
    </source>
</evidence>
<keyword evidence="2" id="KW-1185">Reference proteome</keyword>
<dbReference type="Gene3D" id="4.10.95.10">
    <property type="entry name" value="Cytochrome c oxidase, subunit VIa"/>
    <property type="match status" value="1"/>
</dbReference>
<dbReference type="EMBL" id="FN653017">
    <property type="protein sequence ID" value="CBY21466.1"/>
    <property type="molecule type" value="Genomic_DNA"/>
</dbReference>
<sequence length="174" mass="19698">MLSKLARPVVAAPVRFGHYFTETTARFWRDTSFFVGTVFVIGAILNCDKRIAVNPYETKVDTKAFHELLGNGNGRKTKMPFTSGMKSGFHNDHFNAAGSGYGDGDNEYDLYPHPGFFWRSFEGEFPGPKPGVGVFDPEYRAMHQIGDAEFDYILEKHFHGRYDKQGNRLHALSH</sequence>
<protein>
    <submittedName>
        <fullName evidence="1">Uncharacterized protein</fullName>
    </submittedName>
</protein>
<accession>E4WWG2</accession>
<reference evidence="1" key="1">
    <citation type="journal article" date="2010" name="Science">
        <title>Plasticity of animal genome architecture unmasked by rapid evolution of a pelagic tunicate.</title>
        <authorList>
            <person name="Denoeud F."/>
            <person name="Henriet S."/>
            <person name="Mungpakdee S."/>
            <person name="Aury J.M."/>
            <person name="Da Silva C."/>
            <person name="Brinkmann H."/>
            <person name="Mikhaleva J."/>
            <person name="Olsen L.C."/>
            <person name="Jubin C."/>
            <person name="Canestro C."/>
            <person name="Bouquet J.M."/>
            <person name="Danks G."/>
            <person name="Poulain J."/>
            <person name="Campsteijn C."/>
            <person name="Adamski M."/>
            <person name="Cross I."/>
            <person name="Yadetie F."/>
            <person name="Muffato M."/>
            <person name="Louis A."/>
            <person name="Butcher S."/>
            <person name="Tsagkogeorga G."/>
            <person name="Konrad A."/>
            <person name="Singh S."/>
            <person name="Jensen M.F."/>
            <person name="Cong E.H."/>
            <person name="Eikeseth-Otteraa H."/>
            <person name="Noel B."/>
            <person name="Anthouard V."/>
            <person name="Porcel B.M."/>
            <person name="Kachouri-Lafond R."/>
            <person name="Nishino A."/>
            <person name="Ugolini M."/>
            <person name="Chourrout P."/>
            <person name="Nishida H."/>
            <person name="Aasland R."/>
            <person name="Huzurbazar S."/>
            <person name="Westhof E."/>
            <person name="Delsuc F."/>
            <person name="Lehrach H."/>
            <person name="Reinhardt R."/>
            <person name="Weissenbach J."/>
            <person name="Roy S.W."/>
            <person name="Artiguenave F."/>
            <person name="Postlethwait J.H."/>
            <person name="Manak J.R."/>
            <person name="Thompson E.M."/>
            <person name="Jaillon O."/>
            <person name="Du Pasquier L."/>
            <person name="Boudinot P."/>
            <person name="Liberles D.A."/>
            <person name="Volff J.N."/>
            <person name="Philippe H."/>
            <person name="Lenhard B."/>
            <person name="Roest Crollius H."/>
            <person name="Wincker P."/>
            <person name="Chourrout D."/>
        </authorList>
    </citation>
    <scope>NUCLEOTIDE SEQUENCE [LARGE SCALE GENOMIC DNA]</scope>
</reference>
<gene>
    <name evidence="1" type="ORF">GSOID_T00009234001</name>
</gene>
<name>E4WWG2_OIKDI</name>
<dbReference type="Proteomes" id="UP000001307">
    <property type="component" value="Unassembled WGS sequence"/>
</dbReference>
<proteinExistence type="predicted"/>
<organism evidence="1">
    <name type="scientific">Oikopleura dioica</name>
    <name type="common">Tunicate</name>
    <dbReference type="NCBI Taxonomy" id="34765"/>
    <lineage>
        <taxon>Eukaryota</taxon>
        <taxon>Metazoa</taxon>
        <taxon>Chordata</taxon>
        <taxon>Tunicata</taxon>
        <taxon>Appendicularia</taxon>
        <taxon>Copelata</taxon>
        <taxon>Oikopleuridae</taxon>
        <taxon>Oikopleura</taxon>
    </lineage>
</organism>
<dbReference type="OrthoDB" id="10270215at2759"/>
<dbReference type="InParanoid" id="E4WWG2"/>
<dbReference type="AlphaFoldDB" id="E4WWG2"/>
<evidence type="ECO:0000313" key="2">
    <source>
        <dbReference type="Proteomes" id="UP000001307"/>
    </source>
</evidence>
<dbReference type="InterPro" id="IPR036418">
    <property type="entry name" value="Cyt_c_oxidase_su6a_sf"/>
</dbReference>